<reference evidence="1 2" key="1">
    <citation type="submission" date="2017-06" db="EMBL/GenBank/DDBJ databases">
        <authorList>
            <person name="Kim H.J."/>
            <person name="Triplett B.A."/>
        </authorList>
    </citation>
    <scope>NUCLEOTIDE SEQUENCE [LARGE SCALE GENOMIC DNA]</scope>
</reference>
<name>A0A223W083_9CAUD</name>
<organism evidence="1 2">
    <name type="scientific">Agrobacterium phage Atu_ph07</name>
    <dbReference type="NCBI Taxonomy" id="2024264"/>
    <lineage>
        <taxon>Viruses</taxon>
        <taxon>Duplodnaviria</taxon>
        <taxon>Heunggongvirae</taxon>
        <taxon>Uroviricota</taxon>
        <taxon>Caudoviricetes</taxon>
        <taxon>Polybotosvirus</taxon>
        <taxon>Polybotosvirus Atuph07</taxon>
    </lineage>
</organism>
<dbReference type="Proteomes" id="UP000223025">
    <property type="component" value="Segment"/>
</dbReference>
<evidence type="ECO:0008006" key="3">
    <source>
        <dbReference type="Google" id="ProtNLM"/>
    </source>
</evidence>
<evidence type="ECO:0000313" key="1">
    <source>
        <dbReference type="EMBL" id="ASV44729.1"/>
    </source>
</evidence>
<dbReference type="Gene3D" id="3.40.50.300">
    <property type="entry name" value="P-loop containing nucleotide triphosphate hydrolases"/>
    <property type="match status" value="1"/>
</dbReference>
<sequence length="417" mass="46800">MSKTTTQNLAQVTPSELVVSLNKLLSTVATNIRLGKKRFGIYVWGGAGAGKSAIVAELARSKNYKLIDLRLPQTDPTDLRGIPVPYKKEDLDEMVVQWATPEIFPRADAGVRTAKIKKNVFELTGEEGESEYFDGAIVFLDELSNAPPMVQNAAYQLVLDGELGSYRLPDNVFVIAAGNRREDKGGTFEMLGPLKNRFYHLELKVKWEDFFNHAIDKKFHPAVVSYLDTHRADLNNFDSKSSSYAFASPRSWEAASNVLNDDVAVPDSVLTAIICGTVGDTVGNTFLTHFRNSIKLPNPTGILNGEIKRLDQKLDASLQRALAISLCYQLKELEDAKKLETKKNGDKKIEAVEDEFFKKVDNFFGFIQDNFAKELIGLSAKIFFSNYAINLSPKKVPQYRERFTRDYKDMLFDAIQQ</sequence>
<dbReference type="RefSeq" id="YP_009611929.1">
    <property type="nucleotide sequence ID" value="NC_042013.1"/>
</dbReference>
<dbReference type="OrthoDB" id="3730at10239"/>
<dbReference type="EMBL" id="MF403008">
    <property type="protein sequence ID" value="ASV44729.1"/>
    <property type="molecule type" value="Genomic_DNA"/>
</dbReference>
<evidence type="ECO:0000313" key="2">
    <source>
        <dbReference type="Proteomes" id="UP000223025"/>
    </source>
</evidence>
<dbReference type="GeneID" id="40088267"/>
<proteinExistence type="predicted"/>
<accession>A0A223W083</accession>
<dbReference type="KEGG" id="vg:40088267"/>
<dbReference type="InterPro" id="IPR027417">
    <property type="entry name" value="P-loop_NTPase"/>
</dbReference>
<keyword evidence="2" id="KW-1185">Reference proteome</keyword>
<protein>
    <recommendedName>
        <fullName evidence="3">AAA+ ATPase domain-containing protein</fullName>
    </recommendedName>
</protein>
<dbReference type="SUPFAM" id="SSF52540">
    <property type="entry name" value="P-loop containing nucleoside triphosphate hydrolases"/>
    <property type="match status" value="1"/>
</dbReference>